<dbReference type="PANTHER" id="PTHR47549:SF1">
    <property type="entry name" value="GOLGI APPARATUS MEMBRANE PROTEIN TVP38"/>
    <property type="match status" value="1"/>
</dbReference>
<gene>
    <name evidence="7" type="ORF">BG006_005764</name>
</gene>
<feature type="compositionally biased region" description="Polar residues" evidence="5">
    <location>
        <begin position="375"/>
        <end position="385"/>
    </location>
</feature>
<name>A0A9P5VLY5_9FUNG</name>
<feature type="transmembrane region" description="Helical" evidence="6">
    <location>
        <begin position="222"/>
        <end position="243"/>
    </location>
</feature>
<organism evidence="7 8">
    <name type="scientific">Podila minutissima</name>
    <dbReference type="NCBI Taxonomy" id="64525"/>
    <lineage>
        <taxon>Eukaryota</taxon>
        <taxon>Fungi</taxon>
        <taxon>Fungi incertae sedis</taxon>
        <taxon>Mucoromycota</taxon>
        <taxon>Mortierellomycotina</taxon>
        <taxon>Mortierellomycetes</taxon>
        <taxon>Mortierellales</taxon>
        <taxon>Mortierellaceae</taxon>
        <taxon>Podila</taxon>
    </lineage>
</organism>
<feature type="compositionally biased region" description="Acidic residues" evidence="5">
    <location>
        <begin position="332"/>
        <end position="363"/>
    </location>
</feature>
<evidence type="ECO:0000313" key="7">
    <source>
        <dbReference type="EMBL" id="KAF9331368.1"/>
    </source>
</evidence>
<dbReference type="InterPro" id="IPR051076">
    <property type="entry name" value="Golgi_membrane_TVP38/TMEM64"/>
</dbReference>
<feature type="transmembrane region" description="Helical" evidence="6">
    <location>
        <begin position="126"/>
        <end position="144"/>
    </location>
</feature>
<feature type="transmembrane region" description="Helical" evidence="6">
    <location>
        <begin position="164"/>
        <end position="184"/>
    </location>
</feature>
<dbReference type="Proteomes" id="UP000696485">
    <property type="component" value="Unassembled WGS sequence"/>
</dbReference>
<dbReference type="GO" id="GO:0000022">
    <property type="term" value="P:mitotic spindle elongation"/>
    <property type="evidence" value="ECO:0007669"/>
    <property type="project" value="TreeGrafter"/>
</dbReference>
<evidence type="ECO:0000313" key="8">
    <source>
        <dbReference type="Proteomes" id="UP000696485"/>
    </source>
</evidence>
<evidence type="ECO:0000256" key="6">
    <source>
        <dbReference type="SAM" id="Phobius"/>
    </source>
</evidence>
<evidence type="ECO:0000256" key="2">
    <source>
        <dbReference type="ARBA" id="ARBA00022692"/>
    </source>
</evidence>
<evidence type="ECO:0000256" key="3">
    <source>
        <dbReference type="ARBA" id="ARBA00022989"/>
    </source>
</evidence>
<feature type="region of interest" description="Disordered" evidence="5">
    <location>
        <begin position="274"/>
        <end position="309"/>
    </location>
</feature>
<evidence type="ECO:0000256" key="1">
    <source>
        <dbReference type="ARBA" id="ARBA00004127"/>
    </source>
</evidence>
<feature type="compositionally biased region" description="Low complexity" evidence="5">
    <location>
        <begin position="27"/>
        <end position="36"/>
    </location>
</feature>
<evidence type="ECO:0008006" key="9">
    <source>
        <dbReference type="Google" id="ProtNLM"/>
    </source>
</evidence>
<sequence length="404" mass="43887">MNSVGPLNLSSSPPPEPASFGRPTGPGSAHSGSTLSGSSSIYNTRLAASIPVESRFGSATSRFTSDLVAFLNRIGDRLPERWRPYFWPGLWFGFVALVIGLLAGFHSKIFAALESIATFIKNLGPLGPPVIMTALFIASFPPMVGYSSIVTMSAPYPYNVLNLALSLTHIPIATFAAATALSLLKLSLHVYIGSTLSTLTTPPPTDGGNAPDPNAGSKPLRIFVLVAGIILGVIVGAYVGLLAKREIDQSENARLERLRRRRARQRRNEAFGYLDVRDDHEDSGDYVPSVDLTNPRPGSDYVGGNYLDEDEDDECQTLFQQSSNPWDRDNAYNEDDDDDDDPLSDSEDSVLFDEDDEFDDDPDLERGAGRAGIELSQSGFGSGTHNFFDDNEEEQGVDISDRRL</sequence>
<feature type="region of interest" description="Disordered" evidence="5">
    <location>
        <begin position="321"/>
        <end position="404"/>
    </location>
</feature>
<dbReference type="EMBL" id="JAAAUY010000327">
    <property type="protein sequence ID" value="KAF9331368.1"/>
    <property type="molecule type" value="Genomic_DNA"/>
</dbReference>
<evidence type="ECO:0000256" key="4">
    <source>
        <dbReference type="ARBA" id="ARBA00023136"/>
    </source>
</evidence>
<keyword evidence="4 6" id="KW-0472">Membrane</keyword>
<dbReference type="PANTHER" id="PTHR47549">
    <property type="entry name" value="GOLGI APPARATUS MEMBRANE PROTEIN TVP38-RELATED"/>
    <property type="match status" value="1"/>
</dbReference>
<comment type="caution">
    <text evidence="7">The sequence shown here is derived from an EMBL/GenBank/DDBJ whole genome shotgun (WGS) entry which is preliminary data.</text>
</comment>
<dbReference type="GO" id="GO:0016192">
    <property type="term" value="P:vesicle-mediated transport"/>
    <property type="evidence" value="ECO:0007669"/>
    <property type="project" value="TreeGrafter"/>
</dbReference>
<evidence type="ECO:0000256" key="5">
    <source>
        <dbReference type="SAM" id="MobiDB-lite"/>
    </source>
</evidence>
<keyword evidence="8" id="KW-1185">Reference proteome</keyword>
<comment type="subcellular location">
    <subcellularLocation>
        <location evidence="1">Endomembrane system</location>
        <topology evidence="1">Multi-pass membrane protein</topology>
    </subcellularLocation>
</comment>
<keyword evidence="2 6" id="KW-0812">Transmembrane</keyword>
<keyword evidence="3 6" id="KW-1133">Transmembrane helix</keyword>
<feature type="region of interest" description="Disordered" evidence="5">
    <location>
        <begin position="1"/>
        <end position="36"/>
    </location>
</feature>
<dbReference type="AlphaFoldDB" id="A0A9P5VLY5"/>
<proteinExistence type="predicted"/>
<feature type="transmembrane region" description="Helical" evidence="6">
    <location>
        <begin position="85"/>
        <end position="105"/>
    </location>
</feature>
<dbReference type="GO" id="GO:0000139">
    <property type="term" value="C:Golgi membrane"/>
    <property type="evidence" value="ECO:0007669"/>
    <property type="project" value="TreeGrafter"/>
</dbReference>
<reference evidence="7" key="1">
    <citation type="journal article" date="2020" name="Fungal Divers.">
        <title>Resolving the Mortierellaceae phylogeny through synthesis of multi-gene phylogenetics and phylogenomics.</title>
        <authorList>
            <person name="Vandepol N."/>
            <person name="Liber J."/>
            <person name="Desiro A."/>
            <person name="Na H."/>
            <person name="Kennedy M."/>
            <person name="Barry K."/>
            <person name="Grigoriev I.V."/>
            <person name="Miller A.N."/>
            <person name="O'Donnell K."/>
            <person name="Stajich J.E."/>
            <person name="Bonito G."/>
        </authorList>
    </citation>
    <scope>NUCLEOTIDE SEQUENCE</scope>
    <source>
        <strain evidence="7">NVP1</strain>
    </source>
</reference>
<accession>A0A9P5VLY5</accession>
<protein>
    <recommendedName>
        <fullName evidence="9">Golgi apparatus membrane protein tvp38</fullName>
    </recommendedName>
</protein>